<dbReference type="RefSeq" id="WP_193913006.1">
    <property type="nucleotide sequence ID" value="NZ_JADEXS020000003.1"/>
</dbReference>
<feature type="transmembrane region" description="Helical" evidence="1">
    <location>
        <begin position="106"/>
        <end position="127"/>
    </location>
</feature>
<comment type="caution">
    <text evidence="2">The sequence shown here is derived from an EMBL/GenBank/DDBJ whole genome shotgun (WGS) entry which is preliminary data.</text>
</comment>
<proteinExistence type="predicted"/>
<gene>
    <name evidence="2" type="ORF">IQ276_01225</name>
</gene>
<sequence>MEYTATTLYILLFNIILCSFFIESLKSAGASRNLRAFMAGIFVFWLIVLHLLISSKRLFPQDINSIEFLGAILLGVGIVSVGFFLTPLRGKLLSVNQEYLMLMQGLRVFFGAGFLVEASLKIMPTYFGVADGIFHITSAFLALRAGILLASGTGKKFDLWVANLFGLLDILVVAGGLAFFLLAEVGAHHNVMYAALFAAPIFINLHIASIVKLLGNIPISAVNKAF</sequence>
<evidence type="ECO:0000256" key="1">
    <source>
        <dbReference type="SAM" id="Phobius"/>
    </source>
</evidence>
<keyword evidence="1" id="KW-0472">Membrane</keyword>
<feature type="transmembrane region" description="Helical" evidence="1">
    <location>
        <begin position="34"/>
        <end position="53"/>
    </location>
</feature>
<name>A0A8J6ZTD9_DESMC</name>
<feature type="transmembrane region" description="Helical" evidence="1">
    <location>
        <begin position="65"/>
        <end position="85"/>
    </location>
</feature>
<feature type="transmembrane region" description="Helical" evidence="1">
    <location>
        <begin position="6"/>
        <end position="22"/>
    </location>
</feature>
<evidence type="ECO:0000313" key="2">
    <source>
        <dbReference type="EMBL" id="MBE9021124.1"/>
    </source>
</evidence>
<keyword evidence="3" id="KW-1185">Reference proteome</keyword>
<accession>A0A8J6ZTD9</accession>
<keyword evidence="1" id="KW-1133">Transmembrane helix</keyword>
<organism evidence="2 3">
    <name type="scientific">Desmonostoc muscorum LEGE 12446</name>
    <dbReference type="NCBI Taxonomy" id="1828758"/>
    <lineage>
        <taxon>Bacteria</taxon>
        <taxon>Bacillati</taxon>
        <taxon>Cyanobacteriota</taxon>
        <taxon>Cyanophyceae</taxon>
        <taxon>Nostocales</taxon>
        <taxon>Nostocaceae</taxon>
        <taxon>Desmonostoc</taxon>
    </lineage>
</organism>
<feature type="transmembrane region" description="Helical" evidence="1">
    <location>
        <begin position="159"/>
        <end position="181"/>
    </location>
</feature>
<keyword evidence="1" id="KW-0812">Transmembrane</keyword>
<feature type="transmembrane region" description="Helical" evidence="1">
    <location>
        <begin position="193"/>
        <end position="214"/>
    </location>
</feature>
<reference evidence="2" key="1">
    <citation type="submission" date="2020-10" db="EMBL/GenBank/DDBJ databases">
        <authorList>
            <person name="Castelo-Branco R."/>
            <person name="Eusebio N."/>
            <person name="Adriana R."/>
            <person name="Vieira A."/>
            <person name="Brugerolle De Fraissinette N."/>
            <person name="Rezende De Castro R."/>
            <person name="Schneider M.P."/>
            <person name="Vasconcelos V."/>
            <person name="Leao P.N."/>
        </authorList>
    </citation>
    <scope>NUCLEOTIDE SEQUENCE</scope>
    <source>
        <strain evidence="2">LEGE 12446</strain>
    </source>
</reference>
<dbReference type="Proteomes" id="UP000622533">
    <property type="component" value="Unassembled WGS sequence"/>
</dbReference>
<feature type="transmembrane region" description="Helical" evidence="1">
    <location>
        <begin position="133"/>
        <end position="152"/>
    </location>
</feature>
<dbReference type="AlphaFoldDB" id="A0A8J6ZTD9"/>
<dbReference type="EMBL" id="JADEXS010000007">
    <property type="protein sequence ID" value="MBE9021124.1"/>
    <property type="molecule type" value="Genomic_DNA"/>
</dbReference>
<evidence type="ECO:0000313" key="3">
    <source>
        <dbReference type="Proteomes" id="UP000622533"/>
    </source>
</evidence>
<protein>
    <submittedName>
        <fullName evidence="2">Uncharacterized protein</fullName>
    </submittedName>
</protein>